<name>A0A367XEQ9_9PROT</name>
<dbReference type="RefSeq" id="WP_181847515.1">
    <property type="nucleotide sequence ID" value="NZ_JPWH01000006.1"/>
</dbReference>
<evidence type="ECO:0000313" key="3">
    <source>
        <dbReference type="Proteomes" id="UP000252517"/>
    </source>
</evidence>
<evidence type="ECO:0000313" key="2">
    <source>
        <dbReference type="EMBL" id="RCK51271.1"/>
    </source>
</evidence>
<accession>A0A367XEQ9</accession>
<proteinExistence type="predicted"/>
<reference evidence="2 3" key="1">
    <citation type="submission" date="2014-07" db="EMBL/GenBank/DDBJ databases">
        <title>Draft genome sequence of Thalassospira profundimaris S25-3-2.</title>
        <authorList>
            <person name="Lai Q."/>
            <person name="Shao Z."/>
        </authorList>
    </citation>
    <scope>NUCLEOTIDE SEQUENCE [LARGE SCALE GENOMIC DNA]</scope>
    <source>
        <strain evidence="2 3">S25-3-2</strain>
    </source>
</reference>
<protein>
    <submittedName>
        <fullName evidence="2">Uncharacterized protein</fullName>
    </submittedName>
</protein>
<organism evidence="2 3">
    <name type="scientific">Thalassospira profundimaris</name>
    <dbReference type="NCBI Taxonomy" id="502049"/>
    <lineage>
        <taxon>Bacteria</taxon>
        <taxon>Pseudomonadati</taxon>
        <taxon>Pseudomonadota</taxon>
        <taxon>Alphaproteobacteria</taxon>
        <taxon>Rhodospirillales</taxon>
        <taxon>Thalassospiraceae</taxon>
        <taxon>Thalassospira</taxon>
    </lineage>
</organism>
<keyword evidence="1" id="KW-0472">Membrane</keyword>
<gene>
    <name evidence="2" type="ORF">TH25_09940</name>
</gene>
<dbReference type="EMBL" id="JPWH01000006">
    <property type="protein sequence ID" value="RCK51271.1"/>
    <property type="molecule type" value="Genomic_DNA"/>
</dbReference>
<feature type="transmembrane region" description="Helical" evidence="1">
    <location>
        <begin position="23"/>
        <end position="56"/>
    </location>
</feature>
<dbReference type="AlphaFoldDB" id="A0A367XEQ9"/>
<keyword evidence="1" id="KW-0812">Transmembrane</keyword>
<evidence type="ECO:0000256" key="1">
    <source>
        <dbReference type="SAM" id="Phobius"/>
    </source>
</evidence>
<comment type="caution">
    <text evidence="2">The sequence shown here is derived from an EMBL/GenBank/DDBJ whole genome shotgun (WGS) entry which is preliminary data.</text>
</comment>
<sequence length="164" mass="18188">MAKNKDKAAKGAKSKKSGGLSFFAILVMGVLLFMVALPTFITLVVGLLPSVLAFFFDRHQGRYLARCVFGLNFSGVAPYVMELWHEGGQSVSIATQQLLDPMTMVIMYGAAGLGWLMYLAMPPIVANVLNLTAQRRTVELREQQRELVKIWGENLISEIEKGHR</sequence>
<feature type="transmembrane region" description="Helical" evidence="1">
    <location>
        <begin position="101"/>
        <end position="121"/>
    </location>
</feature>
<keyword evidence="1" id="KW-1133">Transmembrane helix</keyword>
<dbReference type="Proteomes" id="UP000252517">
    <property type="component" value="Unassembled WGS sequence"/>
</dbReference>